<evidence type="ECO:0000313" key="2">
    <source>
        <dbReference type="Proteomes" id="UP000770661"/>
    </source>
</evidence>
<comment type="caution">
    <text evidence="1">The sequence shown here is derived from an EMBL/GenBank/DDBJ whole genome shotgun (WGS) entry which is preliminary data.</text>
</comment>
<accession>A0A8J5D271</accession>
<evidence type="ECO:0000313" key="1">
    <source>
        <dbReference type="EMBL" id="KAG0729001.1"/>
    </source>
</evidence>
<keyword evidence="2" id="KW-1185">Reference proteome</keyword>
<name>A0A8J5D271_CHIOP</name>
<reference evidence="1" key="1">
    <citation type="submission" date="2020-07" db="EMBL/GenBank/DDBJ databases">
        <title>The High-quality genome of the commercially important snow crab, Chionoecetes opilio.</title>
        <authorList>
            <person name="Jeong J.-H."/>
            <person name="Ryu S."/>
        </authorList>
    </citation>
    <scope>NUCLEOTIDE SEQUENCE</scope>
    <source>
        <strain evidence="1">MADBK_172401_WGS</strain>
        <tissue evidence="1">Digestive gland</tissue>
    </source>
</reference>
<organism evidence="1 2">
    <name type="scientific">Chionoecetes opilio</name>
    <name type="common">Atlantic snow crab</name>
    <name type="synonym">Cancer opilio</name>
    <dbReference type="NCBI Taxonomy" id="41210"/>
    <lineage>
        <taxon>Eukaryota</taxon>
        <taxon>Metazoa</taxon>
        <taxon>Ecdysozoa</taxon>
        <taxon>Arthropoda</taxon>
        <taxon>Crustacea</taxon>
        <taxon>Multicrustacea</taxon>
        <taxon>Malacostraca</taxon>
        <taxon>Eumalacostraca</taxon>
        <taxon>Eucarida</taxon>
        <taxon>Decapoda</taxon>
        <taxon>Pleocyemata</taxon>
        <taxon>Brachyura</taxon>
        <taxon>Eubrachyura</taxon>
        <taxon>Majoidea</taxon>
        <taxon>Majidae</taxon>
        <taxon>Chionoecetes</taxon>
    </lineage>
</organism>
<sequence>MPDPKTIPRNQLENLRKSELIDIILTMKDDDGGAASISKKLNEVIEELDKIKKLVVSPESVINKKMDALEVKIDKQAEIIFKQQLYLEALDRKERRANVVILGVPDEQESLSGAVNDADKLNKVWQILGVNNVAGAHRRLGDTAQGGTNRRCRPILLMLQDESQRQHILEQAKKLKTAGEAFKKIYVKKDIHPAVRKEWKRLHDAERTEKELAGNVGCVIHFNTRERKLYRDGVVIDSWNLQCF</sequence>
<proteinExistence type="predicted"/>
<dbReference type="EMBL" id="JACEEZ010001607">
    <property type="protein sequence ID" value="KAG0729001.1"/>
    <property type="molecule type" value="Genomic_DNA"/>
</dbReference>
<dbReference type="Proteomes" id="UP000770661">
    <property type="component" value="Unassembled WGS sequence"/>
</dbReference>
<gene>
    <name evidence="1" type="ORF">GWK47_031254</name>
</gene>
<dbReference type="AlphaFoldDB" id="A0A8J5D271"/>
<protein>
    <submittedName>
        <fullName evidence="1">Uncharacterized protein</fullName>
    </submittedName>
</protein>
<dbReference type="OrthoDB" id="7437979at2759"/>